<evidence type="ECO:0000313" key="1">
    <source>
        <dbReference type="EMBL" id="SVD07589.1"/>
    </source>
</evidence>
<sequence length="114" mass="13217">MPRKAQRAEYPYRLYNIVLRITGKEKNKILKEAKKQNVTLSQYILYCVWAHTRTEKGIPPPTTAKYALPSTHEHLRAYLRGEKLLNPCGQESCDMSVVEVSNMKFCETCNVRID</sequence>
<gene>
    <name evidence="1" type="ORF">METZ01_LOCUS360443</name>
</gene>
<protein>
    <submittedName>
        <fullName evidence="1">Uncharacterized protein</fullName>
    </submittedName>
</protein>
<name>A0A382SCK6_9ZZZZ</name>
<organism evidence="1">
    <name type="scientific">marine metagenome</name>
    <dbReference type="NCBI Taxonomy" id="408172"/>
    <lineage>
        <taxon>unclassified sequences</taxon>
        <taxon>metagenomes</taxon>
        <taxon>ecological metagenomes</taxon>
    </lineage>
</organism>
<proteinExistence type="predicted"/>
<dbReference type="EMBL" id="UINC01128067">
    <property type="protein sequence ID" value="SVD07589.1"/>
    <property type="molecule type" value="Genomic_DNA"/>
</dbReference>
<reference evidence="1" key="1">
    <citation type="submission" date="2018-05" db="EMBL/GenBank/DDBJ databases">
        <authorList>
            <person name="Lanie J.A."/>
            <person name="Ng W.-L."/>
            <person name="Kazmierczak K.M."/>
            <person name="Andrzejewski T.M."/>
            <person name="Davidsen T.M."/>
            <person name="Wayne K.J."/>
            <person name="Tettelin H."/>
            <person name="Glass J.I."/>
            <person name="Rusch D."/>
            <person name="Podicherti R."/>
            <person name="Tsui H.-C.T."/>
            <person name="Winkler M.E."/>
        </authorList>
    </citation>
    <scope>NUCLEOTIDE SEQUENCE</scope>
</reference>
<accession>A0A382SCK6</accession>
<dbReference type="AlphaFoldDB" id="A0A382SCK6"/>